<dbReference type="EMBL" id="PGVE01000037">
    <property type="protein sequence ID" value="PLS05795.1"/>
    <property type="molecule type" value="Genomic_DNA"/>
</dbReference>
<gene>
    <name evidence="1" type="ORF">CVD27_08805</name>
</gene>
<proteinExistence type="predicted"/>
<organism evidence="1 2">
    <name type="scientific">Neobacillus cucumis</name>
    <dbReference type="NCBI Taxonomy" id="1740721"/>
    <lineage>
        <taxon>Bacteria</taxon>
        <taxon>Bacillati</taxon>
        <taxon>Bacillota</taxon>
        <taxon>Bacilli</taxon>
        <taxon>Bacillales</taxon>
        <taxon>Bacillaceae</taxon>
        <taxon>Neobacillus</taxon>
    </lineage>
</organism>
<dbReference type="OrthoDB" id="2353585at2"/>
<name>A0A2N5HJW3_9BACI</name>
<dbReference type="Proteomes" id="UP000234950">
    <property type="component" value="Unassembled WGS sequence"/>
</dbReference>
<sequence length="124" mass="14070">MTRKNQFWKGMLLGAVAGGVLSLLDKDTREAMKENVIKTSSKVSYIVRHPGEVTEKVKETAEKIKSTFETVSEDIYYITDKVEELRELTPQVTELLKETKETFAHNEEDGLLDDVLGKGEINHK</sequence>
<dbReference type="AlphaFoldDB" id="A0A2N5HJW3"/>
<dbReference type="RefSeq" id="WP_101647525.1">
    <property type="nucleotide sequence ID" value="NZ_PGVE01000037.1"/>
</dbReference>
<comment type="caution">
    <text evidence="1">The sequence shown here is derived from an EMBL/GenBank/DDBJ whole genome shotgun (WGS) entry which is preliminary data.</text>
</comment>
<protein>
    <recommendedName>
        <fullName evidence="3">YtxH domain-containing protein</fullName>
    </recommendedName>
</protein>
<accession>A0A2N5HJW3</accession>
<evidence type="ECO:0000313" key="2">
    <source>
        <dbReference type="Proteomes" id="UP000234950"/>
    </source>
</evidence>
<evidence type="ECO:0000313" key="1">
    <source>
        <dbReference type="EMBL" id="PLS05795.1"/>
    </source>
</evidence>
<reference evidence="1 2" key="1">
    <citation type="submission" date="2017-11" db="EMBL/GenBank/DDBJ databases">
        <title>Comparitive Functional Genomics of Dry Heat Resistant strains isolated from the Viking Spacecraft.</title>
        <authorList>
            <person name="Seuylemezian A."/>
            <person name="Cooper K."/>
            <person name="Vaishampayan P."/>
        </authorList>
    </citation>
    <scope>NUCLEOTIDE SEQUENCE [LARGE SCALE GENOMIC DNA]</scope>
    <source>
        <strain evidence="1 2">V32-6</strain>
    </source>
</reference>
<evidence type="ECO:0008006" key="3">
    <source>
        <dbReference type="Google" id="ProtNLM"/>
    </source>
</evidence>
<keyword evidence="2" id="KW-1185">Reference proteome</keyword>